<sequence length="85" mass="9591">MAILSGISGQLRQGSWGWFPRPPHDHLQWGTWQGSKRYTVDFLGQVSRVLQTTTWPLGKGNFSKDLTDPSSSFQAIARPLSHHML</sequence>
<evidence type="ECO:0000313" key="2">
    <source>
        <dbReference type="Proteomes" id="UP001234178"/>
    </source>
</evidence>
<reference evidence="1 2" key="1">
    <citation type="journal article" date="2023" name="Nucleic Acids Res.">
        <title>The hologenome of Daphnia magna reveals possible DNA methylation and microbiome-mediated evolution of the host genome.</title>
        <authorList>
            <person name="Chaturvedi A."/>
            <person name="Li X."/>
            <person name="Dhandapani V."/>
            <person name="Marshall H."/>
            <person name="Kissane S."/>
            <person name="Cuenca-Cambronero M."/>
            <person name="Asole G."/>
            <person name="Calvet F."/>
            <person name="Ruiz-Romero M."/>
            <person name="Marangio P."/>
            <person name="Guigo R."/>
            <person name="Rago D."/>
            <person name="Mirbahai L."/>
            <person name="Eastwood N."/>
            <person name="Colbourne J.K."/>
            <person name="Zhou J."/>
            <person name="Mallon E."/>
            <person name="Orsini L."/>
        </authorList>
    </citation>
    <scope>NUCLEOTIDE SEQUENCE [LARGE SCALE GENOMIC DNA]</scope>
    <source>
        <strain evidence="1">LRV0_1</strain>
    </source>
</reference>
<accession>A0ABR0B2P2</accession>
<dbReference type="Proteomes" id="UP001234178">
    <property type="component" value="Unassembled WGS sequence"/>
</dbReference>
<evidence type="ECO:0000313" key="1">
    <source>
        <dbReference type="EMBL" id="KAK4035960.1"/>
    </source>
</evidence>
<proteinExistence type="predicted"/>
<name>A0ABR0B2P2_9CRUS</name>
<dbReference type="EMBL" id="JAOYFB010000040">
    <property type="protein sequence ID" value="KAK4035960.1"/>
    <property type="molecule type" value="Genomic_DNA"/>
</dbReference>
<organism evidence="1 2">
    <name type="scientific">Daphnia magna</name>
    <dbReference type="NCBI Taxonomy" id="35525"/>
    <lineage>
        <taxon>Eukaryota</taxon>
        <taxon>Metazoa</taxon>
        <taxon>Ecdysozoa</taxon>
        <taxon>Arthropoda</taxon>
        <taxon>Crustacea</taxon>
        <taxon>Branchiopoda</taxon>
        <taxon>Diplostraca</taxon>
        <taxon>Cladocera</taxon>
        <taxon>Anomopoda</taxon>
        <taxon>Daphniidae</taxon>
        <taxon>Daphnia</taxon>
    </lineage>
</organism>
<comment type="caution">
    <text evidence="1">The sequence shown here is derived from an EMBL/GenBank/DDBJ whole genome shotgun (WGS) entry which is preliminary data.</text>
</comment>
<gene>
    <name evidence="1" type="ORF">OUZ56_028038</name>
</gene>
<protein>
    <submittedName>
        <fullName evidence="1">Uncharacterized protein</fullName>
    </submittedName>
</protein>
<keyword evidence="2" id="KW-1185">Reference proteome</keyword>